<feature type="transmembrane region" description="Helical" evidence="6">
    <location>
        <begin position="595"/>
        <end position="616"/>
    </location>
</feature>
<gene>
    <name evidence="8" type="ORF">A1Q2_00598</name>
</gene>
<sequence>MSAIPPSPPPPTAAALPPSETELDRRPSVPPSEGFSADSERTVADTPELDEKKLRLSSDELSDVPEKPRPSPSPTHSHSHSVSQLSHGTPNARTSNTHAALPANSAPAESNASHASHADSTIGKNEGKKGWRIGKKDGKKHKESKKDDVEAQRAPDIYDRFPPRKKKLIVAIVAYSAFLGLTNFPSCVHSETLAALIALTPNAPLASLVLARVANIAAMMSSAFLPSITQMSYDLNTTPEMINYTVAIFIVSVGVAPIFWSPLAGFYGRKVVFLLSMPIMAAASIGVAVSPNVGALIGTRILQGIGSSSVLSVGAGTVGDIYRPTERANAMAWFYSGVVLGPALSPVIGGLFTEYTADTWRSTQYFLCGCSVLAIVLVLLFLPETSHPPLPHHRLKEETGKKFVWYWFNPVKSLAMLKYYNLITTTIASSMIMIMIYCTLVPLGTIFHDRYNIKNAAVSGCIYLASGGGTLIASRLIGPYADKTVKRYIVKRGYRRPEDRLRAAMLGTAVVAPCTAVIYGWLMWADKGGLAPLIVLLAINGAGFQLALTPINVYLVDAAQKRSAEALAVNNFARYLCSAGASAFVLPMMNRIGPGWTMTVAAGLTWLGAGCILLTIKWGEKWRENAARRSGKNMDGTPFVPRDIATGDKGGNAGELAPSADLKEKERRGELNAAQAAEIEDPDEAAIEAAAVAGPMAGADIARYISHTSVRSGCSHTGLTGAPPTSSASPQPTVATQPSAPSAQPSRKSSRKSKHAPVFDDDEEEHKDELEHGEPTHLPRMGQPVARALTREKSRRGSRSSVVHPTVGEVLERTVSLSGASLHGGS</sequence>
<feature type="region of interest" description="Disordered" evidence="5">
    <location>
        <begin position="1"/>
        <end position="151"/>
    </location>
</feature>
<evidence type="ECO:0000313" key="9">
    <source>
        <dbReference type="Proteomes" id="UP000006757"/>
    </source>
</evidence>
<evidence type="ECO:0000256" key="6">
    <source>
        <dbReference type="SAM" id="Phobius"/>
    </source>
</evidence>
<feature type="transmembrane region" description="Helical" evidence="6">
    <location>
        <begin position="332"/>
        <end position="352"/>
    </location>
</feature>
<evidence type="ECO:0000256" key="1">
    <source>
        <dbReference type="ARBA" id="ARBA00004141"/>
    </source>
</evidence>
<evidence type="ECO:0000259" key="7">
    <source>
        <dbReference type="PROSITE" id="PS50850"/>
    </source>
</evidence>
<feature type="transmembrane region" description="Helical" evidence="6">
    <location>
        <begin position="530"/>
        <end position="551"/>
    </location>
</feature>
<feature type="transmembrane region" description="Helical" evidence="6">
    <location>
        <begin position="572"/>
        <end position="589"/>
    </location>
</feature>
<dbReference type="AlphaFoldDB" id="K1W8G9"/>
<evidence type="ECO:0000256" key="3">
    <source>
        <dbReference type="ARBA" id="ARBA00022989"/>
    </source>
</evidence>
<reference evidence="8 9" key="1">
    <citation type="journal article" date="2012" name="Eukaryot. Cell">
        <title>Genome sequence of the Trichosporon asahii environmental strain CBS 8904.</title>
        <authorList>
            <person name="Yang R.Y."/>
            <person name="Li H.T."/>
            <person name="Zhu H."/>
            <person name="Zhou G.P."/>
            <person name="Wang M."/>
            <person name="Wang L."/>
        </authorList>
    </citation>
    <scope>NUCLEOTIDE SEQUENCE [LARGE SCALE GENOMIC DNA]</scope>
    <source>
        <strain evidence="8 9">CBS 8904</strain>
    </source>
</reference>
<feature type="region of interest" description="Disordered" evidence="5">
    <location>
        <begin position="711"/>
        <end position="807"/>
    </location>
</feature>
<proteinExistence type="predicted"/>
<dbReference type="Proteomes" id="UP000006757">
    <property type="component" value="Unassembled WGS sequence"/>
</dbReference>
<feature type="transmembrane region" description="Helical" evidence="6">
    <location>
        <begin position="168"/>
        <end position="185"/>
    </location>
</feature>
<feature type="transmembrane region" description="Helical" evidence="6">
    <location>
        <begin position="272"/>
        <end position="297"/>
    </location>
</feature>
<dbReference type="Pfam" id="PF07690">
    <property type="entry name" value="MFS_1"/>
    <property type="match status" value="1"/>
</dbReference>
<dbReference type="GO" id="GO:0005886">
    <property type="term" value="C:plasma membrane"/>
    <property type="evidence" value="ECO:0007669"/>
    <property type="project" value="TreeGrafter"/>
</dbReference>
<feature type="compositionally biased region" description="Polar residues" evidence="5">
    <location>
        <begin position="737"/>
        <end position="747"/>
    </location>
</feature>
<feature type="compositionally biased region" description="Basic and acidic residues" evidence="5">
    <location>
        <begin position="767"/>
        <end position="777"/>
    </location>
</feature>
<dbReference type="Gene3D" id="1.20.1250.20">
    <property type="entry name" value="MFS general substrate transporter like domains"/>
    <property type="match status" value="1"/>
</dbReference>
<feature type="compositionally biased region" description="Basic residues" evidence="5">
    <location>
        <begin position="130"/>
        <end position="143"/>
    </location>
</feature>
<feature type="transmembrane region" description="Helical" evidence="6">
    <location>
        <begin position="364"/>
        <end position="382"/>
    </location>
</feature>
<feature type="transmembrane region" description="Helical" evidence="6">
    <location>
        <begin position="241"/>
        <end position="260"/>
    </location>
</feature>
<dbReference type="PROSITE" id="PS50850">
    <property type="entry name" value="MFS"/>
    <property type="match status" value="1"/>
</dbReference>
<evidence type="ECO:0000256" key="2">
    <source>
        <dbReference type="ARBA" id="ARBA00022692"/>
    </source>
</evidence>
<feature type="compositionally biased region" description="Low complexity" evidence="5">
    <location>
        <begin position="99"/>
        <end position="115"/>
    </location>
</feature>
<evidence type="ECO:0000256" key="5">
    <source>
        <dbReference type="SAM" id="MobiDB-lite"/>
    </source>
</evidence>
<dbReference type="STRING" id="1220162.K1W8G9"/>
<dbReference type="InParanoid" id="K1W8G9"/>
<protein>
    <recommendedName>
        <fullName evidence="7">Major facilitator superfamily (MFS) profile domain-containing protein</fullName>
    </recommendedName>
</protein>
<comment type="caution">
    <text evidence="8">The sequence shown here is derived from an EMBL/GenBank/DDBJ whole genome shotgun (WGS) entry which is preliminary data.</text>
</comment>
<dbReference type="InterPro" id="IPR011701">
    <property type="entry name" value="MFS"/>
</dbReference>
<dbReference type="EMBL" id="AMBO01000145">
    <property type="protein sequence ID" value="EKD05103.1"/>
    <property type="molecule type" value="Genomic_DNA"/>
</dbReference>
<feature type="compositionally biased region" description="Polar residues" evidence="5">
    <location>
        <begin position="88"/>
        <end position="98"/>
    </location>
</feature>
<feature type="region of interest" description="Disordered" evidence="5">
    <location>
        <begin position="663"/>
        <end position="682"/>
    </location>
</feature>
<feature type="compositionally biased region" description="Low complexity" evidence="5">
    <location>
        <begin position="722"/>
        <end position="736"/>
    </location>
</feature>
<accession>K1W8G9</accession>
<feature type="region of interest" description="Disordered" evidence="5">
    <location>
        <begin position="628"/>
        <end position="657"/>
    </location>
</feature>
<dbReference type="PANTHER" id="PTHR23502">
    <property type="entry name" value="MAJOR FACILITATOR SUPERFAMILY"/>
    <property type="match status" value="1"/>
</dbReference>
<keyword evidence="2 6" id="KW-0812">Transmembrane</keyword>
<dbReference type="CDD" id="cd17323">
    <property type="entry name" value="MFS_Tpo1_MDR_like"/>
    <property type="match status" value="1"/>
</dbReference>
<name>K1W8G9_TRIAC</name>
<keyword evidence="4 6" id="KW-0472">Membrane</keyword>
<dbReference type="InterPro" id="IPR020846">
    <property type="entry name" value="MFS_dom"/>
</dbReference>
<dbReference type="eggNOG" id="KOG0255">
    <property type="taxonomic scope" value="Eukaryota"/>
</dbReference>
<dbReference type="HOGENOM" id="CLU_348572_0_0_1"/>
<feature type="transmembrane region" description="Helical" evidence="6">
    <location>
        <begin position="427"/>
        <end position="447"/>
    </location>
</feature>
<feature type="transmembrane region" description="Helical" evidence="6">
    <location>
        <begin position="501"/>
        <end position="524"/>
    </location>
</feature>
<keyword evidence="9" id="KW-1185">Reference proteome</keyword>
<feature type="domain" description="Major facilitator superfamily (MFS) profile" evidence="7">
    <location>
        <begin position="206"/>
        <end position="620"/>
    </location>
</feature>
<dbReference type="PANTHER" id="PTHR23502:SF64">
    <property type="entry name" value="TRANSPORTER, PUTATIVE (AFU_ORTHOLOGUE AFUA_3G11760)-RELATED"/>
    <property type="match status" value="1"/>
</dbReference>
<organism evidence="8 9">
    <name type="scientific">Trichosporon asahii var. asahii (strain CBS 8904)</name>
    <name type="common">Yeast</name>
    <dbReference type="NCBI Taxonomy" id="1220162"/>
    <lineage>
        <taxon>Eukaryota</taxon>
        <taxon>Fungi</taxon>
        <taxon>Dikarya</taxon>
        <taxon>Basidiomycota</taxon>
        <taxon>Agaricomycotina</taxon>
        <taxon>Tremellomycetes</taxon>
        <taxon>Trichosporonales</taxon>
        <taxon>Trichosporonaceae</taxon>
        <taxon>Trichosporon</taxon>
    </lineage>
</organism>
<feature type="transmembrane region" description="Helical" evidence="6">
    <location>
        <begin position="205"/>
        <end position="229"/>
    </location>
</feature>
<dbReference type="InterPro" id="IPR036259">
    <property type="entry name" value="MFS_trans_sf"/>
</dbReference>
<feature type="compositionally biased region" description="Pro residues" evidence="5">
    <location>
        <begin position="1"/>
        <end position="12"/>
    </location>
</feature>
<feature type="compositionally biased region" description="Low complexity" evidence="5">
    <location>
        <begin position="74"/>
        <end position="87"/>
    </location>
</feature>
<dbReference type="GO" id="GO:0022857">
    <property type="term" value="F:transmembrane transporter activity"/>
    <property type="evidence" value="ECO:0007669"/>
    <property type="project" value="InterPro"/>
</dbReference>
<evidence type="ECO:0000313" key="8">
    <source>
        <dbReference type="EMBL" id="EKD05103.1"/>
    </source>
</evidence>
<comment type="subcellular location">
    <subcellularLocation>
        <location evidence="1">Membrane</location>
        <topology evidence="1">Multi-pass membrane protein</topology>
    </subcellularLocation>
</comment>
<dbReference type="OrthoDB" id="3066029at2759"/>
<dbReference type="SUPFAM" id="SSF103473">
    <property type="entry name" value="MFS general substrate transporter"/>
    <property type="match status" value="1"/>
</dbReference>
<evidence type="ECO:0000256" key="4">
    <source>
        <dbReference type="ARBA" id="ARBA00023136"/>
    </source>
</evidence>
<feature type="compositionally biased region" description="Basic and acidic residues" evidence="5">
    <location>
        <begin position="38"/>
        <end position="69"/>
    </location>
</feature>
<keyword evidence="3 6" id="KW-1133">Transmembrane helix</keyword>